<dbReference type="AlphaFoldDB" id="A0A3S5AHI4"/>
<sequence length="144" mass="16612">MHYPFPSSLHRDSNNRLPLTPTFLLHPLQRFYLLLLLLPSSLSTVYPFENPFCLDPSNSVLCLQATVELANKDKVHLESCIEDLTAAHRQVVRDRDDLSSRNTGLRDRITELEGETKQLDNEVKRNAESLRVGIFRLTLFRFTC</sequence>
<keyword evidence="1" id="KW-0175">Coiled coil</keyword>
<keyword evidence="3" id="KW-1185">Reference proteome</keyword>
<dbReference type="Proteomes" id="UP000784294">
    <property type="component" value="Unassembled WGS sequence"/>
</dbReference>
<dbReference type="Gene3D" id="1.20.5.170">
    <property type="match status" value="1"/>
</dbReference>
<name>A0A3S5AHI4_9PLAT</name>
<evidence type="ECO:0000256" key="1">
    <source>
        <dbReference type="SAM" id="Coils"/>
    </source>
</evidence>
<gene>
    <name evidence="2" type="ORF">PXEA_LOCUS30713</name>
</gene>
<evidence type="ECO:0000313" key="2">
    <source>
        <dbReference type="EMBL" id="VEL37273.1"/>
    </source>
</evidence>
<protein>
    <submittedName>
        <fullName evidence="2">Uncharacterized protein</fullName>
    </submittedName>
</protein>
<accession>A0A3S5AHI4</accession>
<evidence type="ECO:0000313" key="3">
    <source>
        <dbReference type="Proteomes" id="UP000784294"/>
    </source>
</evidence>
<organism evidence="2 3">
    <name type="scientific">Protopolystoma xenopodis</name>
    <dbReference type="NCBI Taxonomy" id="117903"/>
    <lineage>
        <taxon>Eukaryota</taxon>
        <taxon>Metazoa</taxon>
        <taxon>Spiralia</taxon>
        <taxon>Lophotrochozoa</taxon>
        <taxon>Platyhelminthes</taxon>
        <taxon>Monogenea</taxon>
        <taxon>Polyopisthocotylea</taxon>
        <taxon>Polystomatidea</taxon>
        <taxon>Polystomatidae</taxon>
        <taxon>Protopolystoma</taxon>
    </lineage>
</organism>
<feature type="coiled-coil region" evidence="1">
    <location>
        <begin position="95"/>
        <end position="122"/>
    </location>
</feature>
<dbReference type="EMBL" id="CAAALY010254470">
    <property type="protein sequence ID" value="VEL37273.1"/>
    <property type="molecule type" value="Genomic_DNA"/>
</dbReference>
<proteinExistence type="predicted"/>
<dbReference type="OrthoDB" id="10254663at2759"/>
<reference evidence="2" key="1">
    <citation type="submission" date="2018-11" db="EMBL/GenBank/DDBJ databases">
        <authorList>
            <consortium name="Pathogen Informatics"/>
        </authorList>
    </citation>
    <scope>NUCLEOTIDE SEQUENCE</scope>
</reference>
<comment type="caution">
    <text evidence="2">The sequence shown here is derived from an EMBL/GenBank/DDBJ whole genome shotgun (WGS) entry which is preliminary data.</text>
</comment>